<proteinExistence type="predicted"/>
<sequence length="388" mass="43158">MTFLARSLKCTQEAAFTTLSHAPIRSTTPSLRRSSQAVQDFSTSSMLNSRGKCLVRKRAPVGSPGSRTAPQPQTLSLKRNSPTRATFATAKPRMAEPIVHHLFEPVTESWQYIVADPQTSKAVIIDPVLDYEAPKGTISTTSADAILDLVKQKGYHVELILETHIHADHITAASYIQSKLAETQDEKPHIGIGSRIKKTQDLFGQRYNISHEEYANVFDRLLKDDEEFHIGSLSARAIHLPGHTPDHMGYQVGSNVFVGDSIFHTDIGSARADFPGGSAEAVWSSGRKLLSLPDDFKIWVGHDYPPKGREPIPYVTIKQHREENKHLKDGTREEEFVKMRKERDRSLAAPRLLHPSLQMNIRGGRLPAPTSSGLRLVHLPLTVPVPAW</sequence>
<dbReference type="Pfam" id="PF00753">
    <property type="entry name" value="Lactamase_B"/>
    <property type="match status" value="1"/>
</dbReference>
<feature type="region of interest" description="Disordered" evidence="2">
    <location>
        <begin position="56"/>
        <end position="80"/>
    </location>
</feature>
<dbReference type="GO" id="GO:0006749">
    <property type="term" value="P:glutathione metabolic process"/>
    <property type="evidence" value="ECO:0007669"/>
    <property type="project" value="InterPro"/>
</dbReference>
<dbReference type="InterPro" id="IPR044528">
    <property type="entry name" value="POD-like_MBL-fold"/>
</dbReference>
<protein>
    <recommendedName>
        <fullName evidence="3">Metallo-beta-lactamase domain-containing protein</fullName>
    </recommendedName>
</protein>
<dbReference type="Proteomes" id="UP001175261">
    <property type="component" value="Unassembled WGS sequence"/>
</dbReference>
<evidence type="ECO:0000259" key="3">
    <source>
        <dbReference type="SMART" id="SM00849"/>
    </source>
</evidence>
<organism evidence="4 5">
    <name type="scientific">Sarocladium strictum</name>
    <name type="common">Black bundle disease fungus</name>
    <name type="synonym">Acremonium strictum</name>
    <dbReference type="NCBI Taxonomy" id="5046"/>
    <lineage>
        <taxon>Eukaryota</taxon>
        <taxon>Fungi</taxon>
        <taxon>Dikarya</taxon>
        <taxon>Ascomycota</taxon>
        <taxon>Pezizomycotina</taxon>
        <taxon>Sordariomycetes</taxon>
        <taxon>Hypocreomycetidae</taxon>
        <taxon>Hypocreales</taxon>
        <taxon>Sarocladiaceae</taxon>
        <taxon>Sarocladium</taxon>
    </lineage>
</organism>
<comment type="caution">
    <text evidence="4">The sequence shown here is derived from an EMBL/GenBank/DDBJ whole genome shotgun (WGS) entry which is preliminary data.</text>
</comment>
<dbReference type="InterPro" id="IPR001279">
    <property type="entry name" value="Metallo-B-lactamas"/>
</dbReference>
<name>A0AA39GQR8_SARSR</name>
<dbReference type="PANTHER" id="PTHR43084:SF1">
    <property type="entry name" value="PERSULFIDE DIOXYGENASE ETHE1, MITOCHONDRIAL"/>
    <property type="match status" value="1"/>
</dbReference>
<dbReference type="GO" id="GO:0046872">
    <property type="term" value="F:metal ion binding"/>
    <property type="evidence" value="ECO:0007669"/>
    <property type="project" value="UniProtKB-KW"/>
</dbReference>
<dbReference type="SMART" id="SM00849">
    <property type="entry name" value="Lactamase_B"/>
    <property type="match status" value="1"/>
</dbReference>
<evidence type="ECO:0000256" key="1">
    <source>
        <dbReference type="ARBA" id="ARBA00022723"/>
    </source>
</evidence>
<dbReference type="SUPFAM" id="SSF56281">
    <property type="entry name" value="Metallo-hydrolase/oxidoreductase"/>
    <property type="match status" value="1"/>
</dbReference>
<dbReference type="GO" id="GO:0070813">
    <property type="term" value="P:hydrogen sulfide metabolic process"/>
    <property type="evidence" value="ECO:0007669"/>
    <property type="project" value="TreeGrafter"/>
</dbReference>
<evidence type="ECO:0000313" key="5">
    <source>
        <dbReference type="Proteomes" id="UP001175261"/>
    </source>
</evidence>
<feature type="domain" description="Metallo-beta-lactamase" evidence="3">
    <location>
        <begin position="108"/>
        <end position="302"/>
    </location>
</feature>
<dbReference type="InterPro" id="IPR051682">
    <property type="entry name" value="Mito_Persulfide_Diox"/>
</dbReference>
<keyword evidence="1" id="KW-0479">Metal-binding</keyword>
<dbReference type="EMBL" id="JAPDFR010000001">
    <property type="protein sequence ID" value="KAK0390834.1"/>
    <property type="molecule type" value="Genomic_DNA"/>
</dbReference>
<accession>A0AA39GQR8</accession>
<evidence type="ECO:0000256" key="2">
    <source>
        <dbReference type="SAM" id="MobiDB-lite"/>
    </source>
</evidence>
<dbReference type="GO" id="GO:0050313">
    <property type="term" value="F:sulfur dioxygenase activity"/>
    <property type="evidence" value="ECO:0007669"/>
    <property type="project" value="InterPro"/>
</dbReference>
<dbReference type="InterPro" id="IPR036866">
    <property type="entry name" value="RibonucZ/Hydroxyglut_hydro"/>
</dbReference>
<keyword evidence="5" id="KW-1185">Reference proteome</keyword>
<gene>
    <name evidence="4" type="ORF">NLU13_0337</name>
</gene>
<dbReference type="CDD" id="cd07724">
    <property type="entry name" value="POD-like_MBL-fold"/>
    <property type="match status" value="1"/>
</dbReference>
<reference evidence="4" key="1">
    <citation type="submission" date="2022-10" db="EMBL/GenBank/DDBJ databases">
        <title>Determination and structural analysis of whole genome sequence of Sarocladium strictum F4-1.</title>
        <authorList>
            <person name="Hu L."/>
            <person name="Jiang Y."/>
        </authorList>
    </citation>
    <scope>NUCLEOTIDE SEQUENCE</scope>
    <source>
        <strain evidence="4">F4-1</strain>
    </source>
</reference>
<dbReference type="FunFam" id="3.60.15.10:FF:000033">
    <property type="entry name" value="MBL fold metallo-hydrolase"/>
    <property type="match status" value="1"/>
</dbReference>
<feature type="compositionally biased region" description="Polar residues" evidence="2">
    <location>
        <begin position="65"/>
        <end position="80"/>
    </location>
</feature>
<dbReference type="PANTHER" id="PTHR43084">
    <property type="entry name" value="PERSULFIDE DIOXYGENASE ETHE1"/>
    <property type="match status" value="1"/>
</dbReference>
<dbReference type="Gene3D" id="3.60.15.10">
    <property type="entry name" value="Ribonuclease Z/Hydroxyacylglutathione hydrolase-like"/>
    <property type="match status" value="1"/>
</dbReference>
<evidence type="ECO:0000313" key="4">
    <source>
        <dbReference type="EMBL" id="KAK0390834.1"/>
    </source>
</evidence>
<dbReference type="AlphaFoldDB" id="A0AA39GQR8"/>